<dbReference type="NCBIfam" id="TIGR01494">
    <property type="entry name" value="ATPase_P-type"/>
    <property type="match status" value="2"/>
</dbReference>
<dbReference type="InterPro" id="IPR008250">
    <property type="entry name" value="ATPase_P-typ_transduc_dom_A_sf"/>
</dbReference>
<evidence type="ECO:0000256" key="3">
    <source>
        <dbReference type="ARBA" id="ARBA00022967"/>
    </source>
</evidence>
<sequence length="775" mass="85807">MEPINSQTGLSARQAQEQQQKGNINLVRTKNTTSVTKILSKNLFTLFNLVNLVIAILIFCTHSYANLFFLGPVIGNFVIGSCQEIYAKKQLDKLTLLNRQRVTVLRDGQKQTIFQDELVLHDLIMLQRGQQVPADGTILQTAHLEVDESNITGESVAVVKANNDQLLSGSLVTSGQALVKLTSVGEDSFANRLAHSARKQSHNVSQLLNLINRIIKILTYIIVPLGILMFTTSWLHNHQFNQAILGTSASIIGMIPQGLVLLTSVALAVGALHLSRKKVLVKSMTSLESLARVDTLCLDKTGTITTGNLKLSHIISEQISENELLQIAQQIMLANNENNETAQAILADCQSKLTSEQIQSVVAFSSERKWSAANFSDGRHYAIGAPNFILQDPQLIKTAHHYGQQGLRVLAVVQTSAEIVEQIVQPQFLGFLLIQDEVRTTAKTTFEYLREQGVQIKIISGDDPTTVQTIAQQVEIQDCAQAIDMSTVDPEADLATFEQIADQYTVFGRTLPEQKQKLIQGLQAKKHQVAMAGDGVNDVLAMRQSDCAIAIAGNSEAAESAADFVLLNKNFDSLIYVLNEGRRVINNIERVASLYLLKTMYSVLLTLIFICIGRNYPFYPAQMTPFNALTIGIPTFVLTLRPDFRAPEGRFYRNVMQVALPAALEITALILIINSGGTRFGLTYVHTSTLSVLVTCLVGFAALWTIARPINRGIIIIFIGFFILSMLFFTIWGAPFKLFNIFHSPVLLVTIALLIIFYPLFNLIREILVRYCFKN</sequence>
<dbReference type="SFLD" id="SFLDS00003">
    <property type="entry name" value="Haloacid_Dehalogenase"/>
    <property type="match status" value="1"/>
</dbReference>
<dbReference type="SFLD" id="SFLDF00027">
    <property type="entry name" value="p-type_atpase"/>
    <property type="match status" value="1"/>
</dbReference>
<dbReference type="PROSITE" id="PS00154">
    <property type="entry name" value="ATPASE_E1_E2"/>
    <property type="match status" value="1"/>
</dbReference>
<feature type="transmembrane region" description="Helical" evidence="6">
    <location>
        <begin position="38"/>
        <end position="59"/>
    </location>
</feature>
<keyword evidence="9" id="KW-1185">Reference proteome</keyword>
<dbReference type="Pfam" id="PF00702">
    <property type="entry name" value="Hydrolase"/>
    <property type="match status" value="1"/>
</dbReference>
<feature type="transmembrane region" description="Helical" evidence="6">
    <location>
        <begin position="741"/>
        <end position="761"/>
    </location>
</feature>
<evidence type="ECO:0000259" key="7">
    <source>
        <dbReference type="Pfam" id="PF00122"/>
    </source>
</evidence>
<feature type="transmembrane region" description="Helical" evidence="6">
    <location>
        <begin position="622"/>
        <end position="640"/>
    </location>
</feature>
<dbReference type="InterPro" id="IPR023299">
    <property type="entry name" value="ATPase_P-typ_cyto_dom_N"/>
</dbReference>
<dbReference type="InterPro" id="IPR023214">
    <property type="entry name" value="HAD_sf"/>
</dbReference>
<dbReference type="PRINTS" id="PR00121">
    <property type="entry name" value="NAKATPASE"/>
</dbReference>
<dbReference type="Pfam" id="PF00122">
    <property type="entry name" value="E1-E2_ATPase"/>
    <property type="match status" value="1"/>
</dbReference>
<feature type="domain" description="P-type ATPase A" evidence="7">
    <location>
        <begin position="98"/>
        <end position="196"/>
    </location>
</feature>
<feature type="transmembrane region" description="Helical" evidence="6">
    <location>
        <begin position="714"/>
        <end position="735"/>
    </location>
</feature>
<evidence type="ECO:0000313" key="9">
    <source>
        <dbReference type="Proteomes" id="UP000831947"/>
    </source>
</evidence>
<feature type="transmembrane region" description="Helical" evidence="6">
    <location>
        <begin position="592"/>
        <end position="616"/>
    </location>
</feature>
<dbReference type="SUPFAM" id="SSF81653">
    <property type="entry name" value="Calcium ATPase, transduction domain A"/>
    <property type="match status" value="1"/>
</dbReference>
<feature type="transmembrane region" description="Helical" evidence="6">
    <location>
        <begin position="685"/>
        <end position="707"/>
    </location>
</feature>
<evidence type="ECO:0000256" key="1">
    <source>
        <dbReference type="ARBA" id="ARBA00004141"/>
    </source>
</evidence>
<evidence type="ECO:0000256" key="6">
    <source>
        <dbReference type="SAM" id="Phobius"/>
    </source>
</evidence>
<feature type="transmembrane region" description="Helical" evidence="6">
    <location>
        <begin position="652"/>
        <end position="673"/>
    </location>
</feature>
<dbReference type="SFLD" id="SFLDG00002">
    <property type="entry name" value="C1.7:_P-type_atpase_like"/>
    <property type="match status" value="1"/>
</dbReference>
<name>A0ABY4PBJ1_9LACO</name>
<feature type="transmembrane region" description="Helical" evidence="6">
    <location>
        <begin position="65"/>
        <end position="86"/>
    </location>
</feature>
<dbReference type="SUPFAM" id="SSF81665">
    <property type="entry name" value="Calcium ATPase, transmembrane domain M"/>
    <property type="match status" value="1"/>
</dbReference>
<evidence type="ECO:0000256" key="4">
    <source>
        <dbReference type="ARBA" id="ARBA00022989"/>
    </source>
</evidence>
<dbReference type="Proteomes" id="UP000831947">
    <property type="component" value="Chromosome"/>
</dbReference>
<dbReference type="InterPro" id="IPR023298">
    <property type="entry name" value="ATPase_P-typ_TM_dom_sf"/>
</dbReference>
<keyword evidence="3" id="KW-1278">Translocase</keyword>
<keyword evidence="4 6" id="KW-1133">Transmembrane helix</keyword>
<comment type="subcellular location">
    <subcellularLocation>
        <location evidence="1">Membrane</location>
        <topology evidence="1">Multi-pass membrane protein</topology>
    </subcellularLocation>
</comment>
<proteinExistence type="predicted"/>
<reference evidence="8 9" key="1">
    <citation type="journal article" date="2022" name="Int. J. Syst. Evol. Microbiol.">
        <title>Apilactobacillus apisilvae sp. nov., Nicolia spurrieriana gen. nov. sp. nov., Bombilactobacillus folatiphilus sp. nov. and Bombilactobacillus thymidiniphilus sp. nov., four new lactic acid bacterial isolates from stingless bees Tetragonula carbonaria and Austroplebeia australis.</title>
        <authorList>
            <person name="Oliphant S.A."/>
            <person name="Watson-Haigh N.S."/>
            <person name="Sumby K.M."/>
            <person name="Gardner J."/>
            <person name="Groom S."/>
            <person name="Jiranek V."/>
        </authorList>
    </citation>
    <scope>NUCLEOTIDE SEQUENCE [LARGE SCALE GENOMIC DNA]</scope>
    <source>
        <strain evidence="8 9">SG4_A1</strain>
    </source>
</reference>
<dbReference type="Gene3D" id="2.70.150.10">
    <property type="entry name" value="Calcium-transporting ATPase, cytoplasmic transduction domain A"/>
    <property type="match status" value="1"/>
</dbReference>
<dbReference type="PANTHER" id="PTHR42861">
    <property type="entry name" value="CALCIUM-TRANSPORTING ATPASE"/>
    <property type="match status" value="1"/>
</dbReference>
<dbReference type="EMBL" id="CP093365">
    <property type="protein sequence ID" value="UQS83042.1"/>
    <property type="molecule type" value="Genomic_DNA"/>
</dbReference>
<dbReference type="Gene3D" id="3.40.1110.10">
    <property type="entry name" value="Calcium-transporting ATPase, cytoplasmic domain N"/>
    <property type="match status" value="1"/>
</dbReference>
<dbReference type="Gene3D" id="1.20.1110.10">
    <property type="entry name" value="Calcium-transporting ATPase, transmembrane domain"/>
    <property type="match status" value="1"/>
</dbReference>
<keyword evidence="2 6" id="KW-0812">Transmembrane</keyword>
<dbReference type="RefSeq" id="WP_249512269.1">
    <property type="nucleotide sequence ID" value="NZ_CP093365.1"/>
</dbReference>
<dbReference type="InterPro" id="IPR018303">
    <property type="entry name" value="ATPase_P-typ_P_site"/>
</dbReference>
<feature type="transmembrane region" description="Helical" evidence="6">
    <location>
        <begin position="255"/>
        <end position="274"/>
    </location>
</feature>
<keyword evidence="5 6" id="KW-0472">Membrane</keyword>
<dbReference type="InterPro" id="IPR036412">
    <property type="entry name" value="HAD-like_sf"/>
</dbReference>
<dbReference type="PRINTS" id="PR00119">
    <property type="entry name" value="CATATPASE"/>
</dbReference>
<dbReference type="Gene3D" id="3.40.50.1000">
    <property type="entry name" value="HAD superfamily/HAD-like"/>
    <property type="match status" value="1"/>
</dbReference>
<evidence type="ECO:0000256" key="5">
    <source>
        <dbReference type="ARBA" id="ARBA00023136"/>
    </source>
</evidence>
<dbReference type="InterPro" id="IPR001757">
    <property type="entry name" value="P_typ_ATPase"/>
</dbReference>
<feature type="transmembrane region" description="Helical" evidence="6">
    <location>
        <begin position="217"/>
        <end position="235"/>
    </location>
</feature>
<protein>
    <submittedName>
        <fullName evidence="8">HAD-IC family P-type ATPase</fullName>
    </submittedName>
</protein>
<dbReference type="InterPro" id="IPR059000">
    <property type="entry name" value="ATPase_P-type_domA"/>
</dbReference>
<gene>
    <name evidence="8" type="ORF">MOO47_04460</name>
</gene>
<organism evidence="8 9">
    <name type="scientific">Bombilactobacillus thymidiniphilus</name>
    <dbReference type="NCBI Taxonomy" id="2923363"/>
    <lineage>
        <taxon>Bacteria</taxon>
        <taxon>Bacillati</taxon>
        <taxon>Bacillota</taxon>
        <taxon>Bacilli</taxon>
        <taxon>Lactobacillales</taxon>
        <taxon>Lactobacillaceae</taxon>
        <taxon>Bombilactobacillus</taxon>
    </lineage>
</organism>
<dbReference type="SUPFAM" id="SSF56784">
    <property type="entry name" value="HAD-like"/>
    <property type="match status" value="1"/>
</dbReference>
<evidence type="ECO:0000256" key="2">
    <source>
        <dbReference type="ARBA" id="ARBA00022692"/>
    </source>
</evidence>
<evidence type="ECO:0000313" key="8">
    <source>
        <dbReference type="EMBL" id="UQS83042.1"/>
    </source>
</evidence>
<accession>A0ABY4PBJ1</accession>
<dbReference type="InterPro" id="IPR044492">
    <property type="entry name" value="P_typ_ATPase_HD_dom"/>
</dbReference>